<gene>
    <name evidence="1" type="ORF">JOC83_001860</name>
</gene>
<dbReference type="InterPro" id="IPR036291">
    <property type="entry name" value="NAD(P)-bd_dom_sf"/>
</dbReference>
<protein>
    <recommendedName>
        <fullName evidence="3">Gfo/Idh/MocA-like oxidoreductase N-terminal domain-containing protein</fullName>
    </recommendedName>
</protein>
<dbReference type="SUPFAM" id="SSF51735">
    <property type="entry name" value="NAD(P)-binding Rossmann-fold domains"/>
    <property type="match status" value="1"/>
</dbReference>
<name>A0ABS2QUQ1_9BACI</name>
<comment type="caution">
    <text evidence="1">The sequence shown here is derived from an EMBL/GenBank/DDBJ whole genome shotgun (WGS) entry which is preliminary data.</text>
</comment>
<sequence>MFSVVIIGGGNIGFRHFEGLLKVNLPLSIYVIDPSREALNRIQECYQTADIKDKKLHLLLGLDALPKEVDLSIVATSSKIRLKVIKELVSVVNVRYLLLEKVLFQKESDYDEMASLLKVHQVKGCWVNCPLRTMPIFKQVKEKIKKSVISYSVDYEHFGIGCNSIHQMDVFHFLTDGQVPHLQTNQLQEVVKSKREGYLELVGTLTGATNRGDELIISSHQKSSNTYMIKLQFDCEMWTIYPTLEQVEVLNTLTGKKHINSIQFPKQSTLTTKVVHDLLISGKSELSTYELSKQLHLPFIRRLNEFFSSQLNQEITECPIT</sequence>
<evidence type="ECO:0000313" key="1">
    <source>
        <dbReference type="EMBL" id="MBM7703013.1"/>
    </source>
</evidence>
<accession>A0ABS2QUQ1</accession>
<reference evidence="1 2" key="1">
    <citation type="submission" date="2021-01" db="EMBL/GenBank/DDBJ databases">
        <title>Genomic Encyclopedia of Type Strains, Phase IV (KMG-IV): sequencing the most valuable type-strain genomes for metagenomic binning, comparative biology and taxonomic classification.</title>
        <authorList>
            <person name="Goeker M."/>
        </authorList>
    </citation>
    <scope>NUCLEOTIDE SEQUENCE [LARGE SCALE GENOMIC DNA]</scope>
    <source>
        <strain evidence="1 2">DSM 104297</strain>
    </source>
</reference>
<organism evidence="1 2">
    <name type="scientific">Priestia iocasae</name>
    <dbReference type="NCBI Taxonomy" id="2291674"/>
    <lineage>
        <taxon>Bacteria</taxon>
        <taxon>Bacillati</taxon>
        <taxon>Bacillota</taxon>
        <taxon>Bacilli</taxon>
        <taxon>Bacillales</taxon>
        <taxon>Bacillaceae</taxon>
        <taxon>Priestia</taxon>
    </lineage>
</organism>
<evidence type="ECO:0008006" key="3">
    <source>
        <dbReference type="Google" id="ProtNLM"/>
    </source>
</evidence>
<proteinExistence type="predicted"/>
<dbReference type="Gene3D" id="3.40.50.720">
    <property type="entry name" value="NAD(P)-binding Rossmann-like Domain"/>
    <property type="match status" value="1"/>
</dbReference>
<keyword evidence="2" id="KW-1185">Reference proteome</keyword>
<evidence type="ECO:0000313" key="2">
    <source>
        <dbReference type="Proteomes" id="UP000809829"/>
    </source>
</evidence>
<dbReference type="Proteomes" id="UP000809829">
    <property type="component" value="Unassembled WGS sequence"/>
</dbReference>
<dbReference type="RefSeq" id="WP_205186460.1">
    <property type="nucleotide sequence ID" value="NZ_JAFBFC010000003.1"/>
</dbReference>
<dbReference type="EMBL" id="JAFBFC010000003">
    <property type="protein sequence ID" value="MBM7703013.1"/>
    <property type="molecule type" value="Genomic_DNA"/>
</dbReference>